<name>A0A9Q0F7D2_9ROSI</name>
<gene>
    <name evidence="1" type="ORF">Tsubulata_008584</name>
</gene>
<proteinExistence type="predicted"/>
<protein>
    <submittedName>
        <fullName evidence="1">Uncharacterized protein</fullName>
    </submittedName>
</protein>
<dbReference type="AlphaFoldDB" id="A0A9Q0F7D2"/>
<organism evidence="1 2">
    <name type="scientific">Turnera subulata</name>
    <dbReference type="NCBI Taxonomy" id="218843"/>
    <lineage>
        <taxon>Eukaryota</taxon>
        <taxon>Viridiplantae</taxon>
        <taxon>Streptophyta</taxon>
        <taxon>Embryophyta</taxon>
        <taxon>Tracheophyta</taxon>
        <taxon>Spermatophyta</taxon>
        <taxon>Magnoliopsida</taxon>
        <taxon>eudicotyledons</taxon>
        <taxon>Gunneridae</taxon>
        <taxon>Pentapetalae</taxon>
        <taxon>rosids</taxon>
        <taxon>fabids</taxon>
        <taxon>Malpighiales</taxon>
        <taxon>Passifloraceae</taxon>
        <taxon>Turnera</taxon>
    </lineage>
</organism>
<reference evidence="1" key="2">
    <citation type="journal article" date="2023" name="Plants (Basel)">
        <title>Annotation of the Turnera subulata (Passifloraceae) Draft Genome Reveals the S-Locus Evolved after the Divergence of Turneroideae from Passifloroideae in a Stepwise Manner.</title>
        <authorList>
            <person name="Henning P.M."/>
            <person name="Roalson E.H."/>
            <person name="Mir W."/>
            <person name="McCubbin A.G."/>
            <person name="Shore J.S."/>
        </authorList>
    </citation>
    <scope>NUCLEOTIDE SEQUENCE</scope>
    <source>
        <strain evidence="1">F60SS</strain>
    </source>
</reference>
<evidence type="ECO:0000313" key="2">
    <source>
        <dbReference type="Proteomes" id="UP001141552"/>
    </source>
</evidence>
<dbReference type="EMBL" id="JAKUCV010006687">
    <property type="protein sequence ID" value="KAJ4826353.1"/>
    <property type="molecule type" value="Genomic_DNA"/>
</dbReference>
<dbReference type="Proteomes" id="UP001141552">
    <property type="component" value="Unassembled WGS sequence"/>
</dbReference>
<keyword evidence="2" id="KW-1185">Reference proteome</keyword>
<evidence type="ECO:0000313" key="1">
    <source>
        <dbReference type="EMBL" id="KAJ4826353.1"/>
    </source>
</evidence>
<sequence length="75" mass="8213">MCINFIWRISRISCGRVAAGIVGRGGRAAGFGKFGIEGRGGSCRRWRAARPVFMVEKPKAMNRAKAMQLKEAINS</sequence>
<comment type="caution">
    <text evidence="1">The sequence shown here is derived from an EMBL/GenBank/DDBJ whole genome shotgun (WGS) entry which is preliminary data.</text>
</comment>
<accession>A0A9Q0F7D2</accession>
<reference evidence="1" key="1">
    <citation type="submission" date="2022-02" db="EMBL/GenBank/DDBJ databases">
        <authorList>
            <person name="Henning P.M."/>
            <person name="McCubbin A.G."/>
            <person name="Shore J.S."/>
        </authorList>
    </citation>
    <scope>NUCLEOTIDE SEQUENCE</scope>
    <source>
        <strain evidence="1">F60SS</strain>
        <tissue evidence="1">Leaves</tissue>
    </source>
</reference>